<evidence type="ECO:0000256" key="1">
    <source>
        <dbReference type="SAM" id="MobiDB-lite"/>
    </source>
</evidence>
<comment type="caution">
    <text evidence="2">The sequence shown here is derived from an EMBL/GenBank/DDBJ whole genome shotgun (WGS) entry which is preliminary data.</text>
</comment>
<gene>
    <name evidence="2" type="ORF">XENOCAPTIV_005789</name>
</gene>
<dbReference type="Proteomes" id="UP001434883">
    <property type="component" value="Unassembled WGS sequence"/>
</dbReference>
<feature type="region of interest" description="Disordered" evidence="1">
    <location>
        <begin position="138"/>
        <end position="163"/>
    </location>
</feature>
<sequence>MLPKKIHFTYTFCASSGFIFGTSLIQKTVNFESSSISNNVALLILRYAVLTDKKINFIFSFRPSHHRPRMVKIKYMTSHQPISLCVSIKNVSFLVINNDVLACMSKLCISVAVAACLCSGVCKIQTLLQQESRRDARGRRWMDESRETERWTDRRKEHMESCG</sequence>
<reference evidence="2 3" key="1">
    <citation type="submission" date="2021-06" db="EMBL/GenBank/DDBJ databases">
        <authorList>
            <person name="Palmer J.M."/>
        </authorList>
    </citation>
    <scope>NUCLEOTIDE SEQUENCE [LARGE SCALE GENOMIC DNA]</scope>
    <source>
        <strain evidence="2 3">XC_2019</strain>
        <tissue evidence="2">Muscle</tissue>
    </source>
</reference>
<name>A0ABV0Q504_9TELE</name>
<keyword evidence="3" id="KW-1185">Reference proteome</keyword>
<proteinExistence type="predicted"/>
<organism evidence="2 3">
    <name type="scientific">Xenoophorus captivus</name>
    <dbReference type="NCBI Taxonomy" id="1517983"/>
    <lineage>
        <taxon>Eukaryota</taxon>
        <taxon>Metazoa</taxon>
        <taxon>Chordata</taxon>
        <taxon>Craniata</taxon>
        <taxon>Vertebrata</taxon>
        <taxon>Euteleostomi</taxon>
        <taxon>Actinopterygii</taxon>
        <taxon>Neopterygii</taxon>
        <taxon>Teleostei</taxon>
        <taxon>Neoteleostei</taxon>
        <taxon>Acanthomorphata</taxon>
        <taxon>Ovalentaria</taxon>
        <taxon>Atherinomorphae</taxon>
        <taxon>Cyprinodontiformes</taxon>
        <taxon>Goodeidae</taxon>
        <taxon>Xenoophorus</taxon>
    </lineage>
</organism>
<dbReference type="EMBL" id="JAHRIN010000161">
    <property type="protein sequence ID" value="MEQ2190688.1"/>
    <property type="molecule type" value="Genomic_DNA"/>
</dbReference>
<evidence type="ECO:0000313" key="3">
    <source>
        <dbReference type="Proteomes" id="UP001434883"/>
    </source>
</evidence>
<protein>
    <submittedName>
        <fullName evidence="2">Uncharacterized protein</fullName>
    </submittedName>
</protein>
<accession>A0ABV0Q504</accession>
<evidence type="ECO:0000313" key="2">
    <source>
        <dbReference type="EMBL" id="MEQ2190688.1"/>
    </source>
</evidence>